<dbReference type="RefSeq" id="WP_025422904.1">
    <property type="nucleotide sequence ID" value="NZ_CP006569.1"/>
</dbReference>
<evidence type="ECO:0000259" key="6">
    <source>
        <dbReference type="PROSITE" id="PS50893"/>
    </source>
</evidence>
<dbReference type="PATRIC" id="fig|1239307.3.peg.3045"/>
<dbReference type="PROSITE" id="PS50893">
    <property type="entry name" value="ABC_TRANSPORTER_2"/>
    <property type="match status" value="1"/>
</dbReference>
<proteinExistence type="inferred from homology"/>
<evidence type="ECO:0000256" key="5">
    <source>
        <dbReference type="ARBA" id="ARBA00022970"/>
    </source>
</evidence>
<dbReference type="GO" id="GO:0016887">
    <property type="term" value="F:ATP hydrolysis activity"/>
    <property type="evidence" value="ECO:0007669"/>
    <property type="project" value="InterPro"/>
</dbReference>
<dbReference type="PANTHER" id="PTHR43820">
    <property type="entry name" value="HIGH-AFFINITY BRANCHED-CHAIN AMINO ACID TRANSPORT ATP-BINDING PROTEIN LIVF"/>
    <property type="match status" value="1"/>
</dbReference>
<sequence length="236" mass="25984">MLRMHAVNQFYGPRQILRDIHLELPHGQCTCLLGRNGVGKTTLINCIMGHVPVSSGSVTWQLRGEEAQDLLAHPAEARASLGIGYVPQGRQVFSQLSVEENLHVALLAGRNHTRQVPEMVHDLFPFLYAMRQQRAGELTAGQQQQLAIARALMPKPELLILDEPTGGLLPAAAQAFGDILRRMQHDFGLTLLLVEQQLPFGVHTGDRYCLLEGGRNVAQGSLDEQDNALIQSYLAS</sequence>
<keyword evidence="5" id="KW-0029">Amino-acid transport</keyword>
<keyword evidence="3" id="KW-0547">Nucleotide-binding</keyword>
<keyword evidence="2" id="KW-0813">Transport</keyword>
<dbReference type="SUPFAM" id="SSF52540">
    <property type="entry name" value="P-loop containing nucleoside triphosphate hydrolases"/>
    <property type="match status" value="1"/>
</dbReference>
<dbReference type="GO" id="GO:0015658">
    <property type="term" value="F:branched-chain amino acid transmembrane transporter activity"/>
    <property type="evidence" value="ECO:0007669"/>
    <property type="project" value="TreeGrafter"/>
</dbReference>
<accession>W0HVF4</accession>
<keyword evidence="8" id="KW-1185">Reference proteome</keyword>
<dbReference type="GO" id="GO:0005524">
    <property type="term" value="F:ATP binding"/>
    <property type="evidence" value="ECO:0007669"/>
    <property type="project" value="UniProtKB-KW"/>
</dbReference>
<dbReference type="Gene3D" id="3.40.50.300">
    <property type="entry name" value="P-loop containing nucleotide triphosphate hydrolases"/>
    <property type="match status" value="1"/>
</dbReference>
<dbReference type="HOGENOM" id="CLU_000604_1_2_6"/>
<evidence type="ECO:0000256" key="1">
    <source>
        <dbReference type="ARBA" id="ARBA00005417"/>
    </source>
</evidence>
<evidence type="ECO:0000256" key="2">
    <source>
        <dbReference type="ARBA" id="ARBA00022448"/>
    </source>
</evidence>
<dbReference type="Proteomes" id="UP000019028">
    <property type="component" value="Chromosome"/>
</dbReference>
<dbReference type="InterPro" id="IPR003593">
    <property type="entry name" value="AAA+_ATPase"/>
</dbReference>
<dbReference type="EMBL" id="CP006569">
    <property type="protein sequence ID" value="AHF77759.1"/>
    <property type="molecule type" value="Genomic_DNA"/>
</dbReference>
<name>W0HVF4_9GAMM</name>
<dbReference type="InterPro" id="IPR003439">
    <property type="entry name" value="ABC_transporter-like_ATP-bd"/>
</dbReference>
<dbReference type="SMART" id="SM00382">
    <property type="entry name" value="AAA"/>
    <property type="match status" value="1"/>
</dbReference>
<dbReference type="CDD" id="cd03224">
    <property type="entry name" value="ABC_TM1139_LivF_branched"/>
    <property type="match status" value="1"/>
</dbReference>
<dbReference type="GO" id="GO:0015807">
    <property type="term" value="P:L-amino acid transport"/>
    <property type="evidence" value="ECO:0007669"/>
    <property type="project" value="TreeGrafter"/>
</dbReference>
<keyword evidence="4" id="KW-0067">ATP-binding</keyword>
<dbReference type="KEGG" id="sod:Sant_2731"/>
<evidence type="ECO:0000256" key="3">
    <source>
        <dbReference type="ARBA" id="ARBA00022741"/>
    </source>
</evidence>
<protein>
    <submittedName>
        <fullName evidence="7">Amino acid transporter</fullName>
    </submittedName>
</protein>
<comment type="similarity">
    <text evidence="1">Belongs to the ABC transporter superfamily.</text>
</comment>
<dbReference type="PANTHER" id="PTHR43820:SF5">
    <property type="entry name" value="HIGH-AFFINITY BRANCHED-CHAIN AMINO ACID TRANSPORT ATP-BINDING PROTEIN"/>
    <property type="match status" value="1"/>
</dbReference>
<dbReference type="InterPro" id="IPR027417">
    <property type="entry name" value="P-loop_NTPase"/>
</dbReference>
<reference evidence="7 8" key="1">
    <citation type="journal article" date="2014" name="Genome Biol. Evol.">
        <title>Genome degeneration and adaptation in a nascent stage of symbiosis.</title>
        <authorList>
            <person name="Oakeson K.F."/>
            <person name="Gil R."/>
            <person name="Clayton A.L."/>
            <person name="Dunn D.M."/>
            <person name="von Niederhausern A.C."/>
            <person name="Hamil C."/>
            <person name="Aoyagi A."/>
            <person name="Duval B."/>
            <person name="Baca A."/>
            <person name="Silva F.J."/>
            <person name="Vallier A."/>
            <person name="Jackson D.G."/>
            <person name="Latorre A."/>
            <person name="Weiss R.B."/>
            <person name="Heddi A."/>
            <person name="Moya A."/>
            <person name="Dale C."/>
        </authorList>
    </citation>
    <scope>NUCLEOTIDE SEQUENCE [LARGE SCALE GENOMIC DNA]</scope>
    <source>
        <strain evidence="7 8">HS1</strain>
    </source>
</reference>
<evidence type="ECO:0000256" key="4">
    <source>
        <dbReference type="ARBA" id="ARBA00022840"/>
    </source>
</evidence>
<evidence type="ECO:0000313" key="8">
    <source>
        <dbReference type="Proteomes" id="UP000019028"/>
    </source>
</evidence>
<dbReference type="AlphaFoldDB" id="W0HVF4"/>
<evidence type="ECO:0000313" key="7">
    <source>
        <dbReference type="EMBL" id="AHF77759.1"/>
    </source>
</evidence>
<feature type="domain" description="ABC transporter" evidence="6">
    <location>
        <begin position="2"/>
        <end position="234"/>
    </location>
</feature>
<dbReference type="InterPro" id="IPR052156">
    <property type="entry name" value="BCAA_Transport_ATP-bd_LivF"/>
</dbReference>
<dbReference type="OrthoDB" id="9776369at2"/>
<organism evidence="7 8">
    <name type="scientific">Sodalis praecaptivus</name>
    <dbReference type="NCBI Taxonomy" id="1239307"/>
    <lineage>
        <taxon>Bacteria</taxon>
        <taxon>Pseudomonadati</taxon>
        <taxon>Pseudomonadota</taxon>
        <taxon>Gammaproteobacteria</taxon>
        <taxon>Enterobacterales</taxon>
        <taxon>Bruguierivoracaceae</taxon>
        <taxon>Sodalis</taxon>
    </lineage>
</organism>
<dbReference type="Pfam" id="PF00005">
    <property type="entry name" value="ABC_tran"/>
    <property type="match status" value="1"/>
</dbReference>
<gene>
    <name evidence="7" type="ORF">Sant_2731</name>
</gene>